<organism evidence="2 3">
    <name type="scientific">Coxiella burnetii (strain Dugway 5J108-111)</name>
    <dbReference type="NCBI Taxonomy" id="434922"/>
    <lineage>
        <taxon>Bacteria</taxon>
        <taxon>Pseudomonadati</taxon>
        <taxon>Pseudomonadota</taxon>
        <taxon>Gammaproteobacteria</taxon>
        <taxon>Legionellales</taxon>
        <taxon>Coxiellaceae</taxon>
        <taxon>Coxiella</taxon>
    </lineage>
</organism>
<evidence type="ECO:0000313" key="3">
    <source>
        <dbReference type="Proteomes" id="UP000008555"/>
    </source>
</evidence>
<keyword evidence="1" id="KW-0472">Membrane</keyword>
<dbReference type="RefSeq" id="WP_005771796.1">
    <property type="nucleotide sequence ID" value="NC_009727.1"/>
</dbReference>
<name>A9KDR1_COXBN</name>
<proteinExistence type="predicted"/>
<dbReference type="Proteomes" id="UP000008555">
    <property type="component" value="Chromosome"/>
</dbReference>
<dbReference type="HOGENOM" id="CLU_2381341_0_0_6"/>
<evidence type="ECO:0000256" key="1">
    <source>
        <dbReference type="SAM" id="Phobius"/>
    </source>
</evidence>
<keyword evidence="1" id="KW-0812">Transmembrane</keyword>
<accession>A9KDR1</accession>
<keyword evidence="1" id="KW-1133">Transmembrane helix</keyword>
<evidence type="ECO:0000313" key="2">
    <source>
        <dbReference type="EMBL" id="ABS76583.1"/>
    </source>
</evidence>
<dbReference type="KEGG" id="cbd:CBUD_0735"/>
<reference evidence="2 3" key="1">
    <citation type="journal article" date="2009" name="Infect. Immun.">
        <title>Comparative genomics reveal extensive transposon-mediated genomic plasticity and diversity among potential effector proteins within the genus Coxiella.</title>
        <authorList>
            <person name="Beare P.A."/>
            <person name="Unsworth N."/>
            <person name="Andoh M."/>
            <person name="Voth D.E."/>
            <person name="Omsland A."/>
            <person name="Gilk S.D."/>
            <person name="Williams K.P."/>
            <person name="Sobral B.W."/>
            <person name="Kupko J.J.III."/>
            <person name="Porcella S.F."/>
            <person name="Samuel J.E."/>
            <person name="Heinzen R.A."/>
        </authorList>
    </citation>
    <scope>NUCLEOTIDE SEQUENCE [LARGE SCALE GENOMIC DNA]</scope>
    <source>
        <strain evidence="2 3">Dugway 5J108-111</strain>
    </source>
</reference>
<dbReference type="EMBL" id="CP000733">
    <property type="protein sequence ID" value="ABS76583.1"/>
    <property type="molecule type" value="Genomic_DNA"/>
</dbReference>
<protein>
    <submittedName>
        <fullName evidence="2">Hypothetical membrane associated protein</fullName>
    </submittedName>
</protein>
<gene>
    <name evidence="2" type="ordered locus">CBUD_0735</name>
</gene>
<sequence>MPKETKTDSIKQEFATFSDDVAKLRGDLSSIIHKLTSFSKTEASMMKNNFVNRGKDVIHSVESKCKKKPLATLGYAFGAGIITGIISRMIARRK</sequence>
<dbReference type="AlphaFoldDB" id="A9KDR1"/>
<feature type="transmembrane region" description="Helical" evidence="1">
    <location>
        <begin position="73"/>
        <end position="91"/>
    </location>
</feature>